<keyword evidence="1" id="KW-0472">Membrane</keyword>
<reference evidence="3" key="1">
    <citation type="submission" date="2016-05" db="EMBL/GenBank/DDBJ databases">
        <authorList>
            <person name="Naeem Raeece"/>
        </authorList>
    </citation>
    <scope>NUCLEOTIDE SEQUENCE [LARGE SCALE GENOMIC DNA]</scope>
</reference>
<name>A0A1A8WPY0_PLAOA</name>
<keyword evidence="1" id="KW-1133">Transmembrane helix</keyword>
<keyword evidence="1" id="KW-0812">Transmembrane</keyword>
<accession>A0A1A8WPY0</accession>
<feature type="transmembrane region" description="Helical" evidence="1">
    <location>
        <begin position="105"/>
        <end position="126"/>
    </location>
</feature>
<evidence type="ECO:0000313" key="2">
    <source>
        <dbReference type="EMBL" id="SBS93919.1"/>
    </source>
</evidence>
<dbReference type="EMBL" id="FLQU01001653">
    <property type="protein sequence ID" value="SBS93919.1"/>
    <property type="molecule type" value="Genomic_DNA"/>
</dbReference>
<proteinExistence type="predicted"/>
<protein>
    <submittedName>
        <fullName evidence="2">PIR Superfamily Protein</fullName>
    </submittedName>
</protein>
<dbReference type="AlphaFoldDB" id="A0A1A8WPY0"/>
<organism evidence="2 3">
    <name type="scientific">Plasmodium ovale curtisi</name>
    <dbReference type="NCBI Taxonomy" id="864141"/>
    <lineage>
        <taxon>Eukaryota</taxon>
        <taxon>Sar</taxon>
        <taxon>Alveolata</taxon>
        <taxon>Apicomplexa</taxon>
        <taxon>Aconoidasida</taxon>
        <taxon>Haemosporida</taxon>
        <taxon>Plasmodiidae</taxon>
        <taxon>Plasmodium</taxon>
        <taxon>Plasmodium (Plasmodium)</taxon>
    </lineage>
</organism>
<gene>
    <name evidence="2" type="ORF">POVCU2_0084430</name>
</gene>
<evidence type="ECO:0000313" key="3">
    <source>
        <dbReference type="Proteomes" id="UP000078560"/>
    </source>
</evidence>
<sequence length="174" mass="20120">MIKYASKYKITLNNMISLYNDRNTYCAIQSNEYCNEFKEYNEIYMVKKLCKLQCNNEGSHILEEALSVCSEADSSSQHSSRKDSPGGKLDLYTTPVGGENNSVEITMTVIHTLLTLLVIFPILYRLTPFGTLLHKFIIKTKRFLHDTNEYSKETLLNHISESDSENFMERPHYI</sequence>
<evidence type="ECO:0000256" key="1">
    <source>
        <dbReference type="SAM" id="Phobius"/>
    </source>
</evidence>
<dbReference type="Proteomes" id="UP000078560">
    <property type="component" value="Unassembled WGS sequence"/>
</dbReference>